<organism evidence="2 3">
    <name type="scientific">Brevundimonas viscosa</name>
    <dbReference type="NCBI Taxonomy" id="871741"/>
    <lineage>
        <taxon>Bacteria</taxon>
        <taxon>Pseudomonadati</taxon>
        <taxon>Pseudomonadota</taxon>
        <taxon>Alphaproteobacteria</taxon>
        <taxon>Caulobacterales</taxon>
        <taxon>Caulobacteraceae</taxon>
        <taxon>Brevundimonas</taxon>
    </lineage>
</organism>
<evidence type="ECO:0000256" key="1">
    <source>
        <dbReference type="SAM" id="Phobius"/>
    </source>
</evidence>
<dbReference type="Proteomes" id="UP000198788">
    <property type="component" value="Unassembled WGS sequence"/>
</dbReference>
<protein>
    <submittedName>
        <fullName evidence="2">Uncharacterized protein</fullName>
    </submittedName>
</protein>
<keyword evidence="3" id="KW-1185">Reference proteome</keyword>
<dbReference type="AlphaFoldDB" id="A0A1I6TCZ7"/>
<keyword evidence="1" id="KW-1133">Transmembrane helix</keyword>
<keyword evidence="1" id="KW-0472">Membrane</keyword>
<reference evidence="3" key="1">
    <citation type="submission" date="2016-10" db="EMBL/GenBank/DDBJ databases">
        <authorList>
            <person name="Varghese N."/>
            <person name="Submissions S."/>
        </authorList>
    </citation>
    <scope>NUCLEOTIDE SEQUENCE [LARGE SCALE GENOMIC DNA]</scope>
    <source>
        <strain evidence="3">CGMCC 1.10683</strain>
    </source>
</reference>
<feature type="transmembrane region" description="Helical" evidence="1">
    <location>
        <begin position="66"/>
        <end position="87"/>
    </location>
</feature>
<feature type="transmembrane region" description="Helical" evidence="1">
    <location>
        <begin position="29"/>
        <end position="59"/>
    </location>
</feature>
<name>A0A1I6TCZ7_9CAUL</name>
<dbReference type="EMBL" id="FOZV01000009">
    <property type="protein sequence ID" value="SFS87055.1"/>
    <property type="molecule type" value="Genomic_DNA"/>
</dbReference>
<evidence type="ECO:0000313" key="2">
    <source>
        <dbReference type="EMBL" id="SFS87055.1"/>
    </source>
</evidence>
<evidence type="ECO:0000313" key="3">
    <source>
        <dbReference type="Proteomes" id="UP000198788"/>
    </source>
</evidence>
<proteinExistence type="predicted"/>
<gene>
    <name evidence="2" type="ORF">SAMN05192570_3137</name>
</gene>
<sequence length="138" mass="13734">MAFAAAPFASSFALGAALSASSGAEPASWFFGALAYALFGLLFTVPAALIGGLPSFLILKAVRRDSLPWFVAAGAIVGLLAGVLLLSSGGTPDDQREPGWILLLMTAGAGAVGGAVFGLVRETRGRLAVGGGRAADVV</sequence>
<keyword evidence="1" id="KW-0812">Transmembrane</keyword>
<feature type="transmembrane region" description="Helical" evidence="1">
    <location>
        <begin position="99"/>
        <end position="120"/>
    </location>
</feature>
<accession>A0A1I6TCZ7</accession>
<dbReference type="STRING" id="871741.SAMN05192570_3137"/>